<dbReference type="EMBL" id="CP010028">
    <property type="protein sequence ID" value="AIZ45743.1"/>
    <property type="molecule type" value="Genomic_DNA"/>
</dbReference>
<dbReference type="Gene3D" id="3.40.50.2000">
    <property type="entry name" value="Glycogen Phosphorylase B"/>
    <property type="match status" value="2"/>
</dbReference>
<dbReference type="InterPro" id="IPR028098">
    <property type="entry name" value="Glyco_trans_4-like_N"/>
</dbReference>
<feature type="domain" description="Glycosyltransferase subfamily 4-like N-terminal" evidence="1">
    <location>
        <begin position="24"/>
        <end position="208"/>
    </location>
</feature>
<dbReference type="SUPFAM" id="SSF53756">
    <property type="entry name" value="UDP-Glycosyltransferase/glycogen phosphorylase"/>
    <property type="match status" value="1"/>
</dbReference>
<evidence type="ECO:0000313" key="3">
    <source>
        <dbReference type="Proteomes" id="UP000030634"/>
    </source>
</evidence>
<dbReference type="Proteomes" id="UP000030634">
    <property type="component" value="Chromosome"/>
</dbReference>
<dbReference type="PANTHER" id="PTHR12526:SF622">
    <property type="entry name" value="GLYCOSYLTRANSFERASE (GROUP I)"/>
    <property type="match status" value="1"/>
</dbReference>
<accession>A0A0A7KMA7</accession>
<dbReference type="Pfam" id="PF13692">
    <property type="entry name" value="Glyco_trans_1_4"/>
    <property type="match status" value="1"/>
</dbReference>
<gene>
    <name evidence="2" type="ORF">QR90_12675</name>
</gene>
<dbReference type="STRING" id="1182571.QR90_12675"/>
<evidence type="ECO:0000313" key="2">
    <source>
        <dbReference type="EMBL" id="AIZ45743.1"/>
    </source>
</evidence>
<organism evidence="2 3">
    <name type="scientific">Deinococcus radiopugnans</name>
    <dbReference type="NCBI Taxonomy" id="57497"/>
    <lineage>
        <taxon>Bacteria</taxon>
        <taxon>Thermotogati</taxon>
        <taxon>Deinococcota</taxon>
        <taxon>Deinococci</taxon>
        <taxon>Deinococcales</taxon>
        <taxon>Deinococcaceae</taxon>
        <taxon>Deinococcus</taxon>
    </lineage>
</organism>
<dbReference type="KEGG" id="dsw:QR90_12675"/>
<dbReference type="PANTHER" id="PTHR12526">
    <property type="entry name" value="GLYCOSYLTRANSFERASE"/>
    <property type="match status" value="1"/>
</dbReference>
<reference evidence="3" key="1">
    <citation type="submission" date="2014-11" db="EMBL/GenBank/DDBJ databases">
        <title>Hymenobacter sp. DG25B genome submission.</title>
        <authorList>
            <person name="Jung H.-Y."/>
            <person name="Kim M.K."/>
            <person name="Srinivasan S."/>
            <person name="Lim S."/>
        </authorList>
    </citation>
    <scope>NUCLEOTIDE SEQUENCE [LARGE SCALE GENOMIC DNA]</scope>
    <source>
        <strain evidence="3">DY59</strain>
    </source>
</reference>
<sequence length="416" mass="45024">MPVIAPIQVWFVNHYALAPDQAGGTRHHTLARLMQDQEVEVTLIASSLDHASRQDTRLAAGEIIKVNMEEGVRFVWLKTPAYTGNNLGRGRNMLEFARAVLALKPSHDLPRPDVVVGSSPHLFAGFAALLLARRFQVPFVLEIRDIWPKTLVDLGGMSERHPLVMVFGRLEKLLYRQARVVISLLPGARSHMEQVAGQSVPFVWLPNGVNAQPGPIVPMTDSSPTFDVIYAGAHGAANNLDTVLDAAALLQRCGETGGRPVRFVLVGDGPEKVRLQDAAKQRGLSNIVFRDPVPKREIPATLAAAAACLMPLKDSPVFAHGVSPNKLFDYFAAARPVIFAINTPFSAVDQAGAGLSIPPEDPQALADAVLHLAALPLAERQAMGERGRAYVAENHDMRGLARKLANVLRVVAGQKV</sequence>
<dbReference type="HOGENOM" id="CLU_009583_11_2_0"/>
<dbReference type="RefSeq" id="WP_039685039.1">
    <property type="nucleotide sequence ID" value="NZ_CP010028.1"/>
</dbReference>
<protein>
    <recommendedName>
        <fullName evidence="1">Glycosyltransferase subfamily 4-like N-terminal domain-containing protein</fullName>
    </recommendedName>
</protein>
<dbReference type="CDD" id="cd03794">
    <property type="entry name" value="GT4_WbuB-like"/>
    <property type="match status" value="1"/>
</dbReference>
<dbReference type="Pfam" id="PF13579">
    <property type="entry name" value="Glyco_trans_4_4"/>
    <property type="match status" value="1"/>
</dbReference>
<name>A0A0A7KMA7_9DEIO</name>
<evidence type="ECO:0000259" key="1">
    <source>
        <dbReference type="Pfam" id="PF13579"/>
    </source>
</evidence>
<proteinExistence type="predicted"/>
<dbReference type="AlphaFoldDB" id="A0A0A7KMA7"/>